<reference evidence="2" key="1">
    <citation type="submission" date="2022-08" db="EMBL/GenBank/DDBJ databases">
        <title>Chryseobacterium antibioticum,isolated from the rhizosphere soil of Pyrola in Tibet.</title>
        <authorList>
            <person name="Kan Y."/>
        </authorList>
    </citation>
    <scope>NUCLEOTIDE SEQUENCE</scope>
    <source>
        <strain evidence="2">Pc2-12</strain>
    </source>
</reference>
<dbReference type="InterPro" id="IPR036388">
    <property type="entry name" value="WH-like_DNA-bd_sf"/>
</dbReference>
<keyword evidence="3" id="KW-1185">Reference proteome</keyword>
<dbReference type="Gene3D" id="2.60.120.10">
    <property type="entry name" value="Jelly Rolls"/>
    <property type="match status" value="1"/>
</dbReference>
<dbReference type="InterPro" id="IPR014710">
    <property type="entry name" value="RmlC-like_jellyroll"/>
</dbReference>
<sequence length="188" mass="22416">MTELEHYIASYFGIDQSDELNKVSSLFKLTSLKKGDYFLKEGKWCDQFCFIQTGILRVFTMPYDKEITQWITTKGYFGTDFSSFFFETPSRWNIQALVDVELYTISKEDYRKIGELAPNWNELEKTFIIKCFAILEDRVFSFLSMSAEERYHYFFEHNKELFNQVPLQYIASMLGMTPETFSRIRKKK</sequence>
<evidence type="ECO:0000313" key="2">
    <source>
        <dbReference type="EMBL" id="MCT2406443.1"/>
    </source>
</evidence>
<dbReference type="CDD" id="cd00038">
    <property type="entry name" value="CAP_ED"/>
    <property type="match status" value="1"/>
</dbReference>
<dbReference type="InterPro" id="IPR000595">
    <property type="entry name" value="cNMP-bd_dom"/>
</dbReference>
<dbReference type="Pfam" id="PF00027">
    <property type="entry name" value="cNMP_binding"/>
    <property type="match status" value="1"/>
</dbReference>
<comment type="caution">
    <text evidence="2">The sequence shown here is derived from an EMBL/GenBank/DDBJ whole genome shotgun (WGS) entry which is preliminary data.</text>
</comment>
<dbReference type="Gene3D" id="1.10.10.10">
    <property type="entry name" value="Winged helix-like DNA-binding domain superfamily/Winged helix DNA-binding domain"/>
    <property type="match status" value="1"/>
</dbReference>
<organism evidence="2 3">
    <name type="scientific">Chryseobacterium pyrolae</name>
    <dbReference type="NCBI Taxonomy" id="2987481"/>
    <lineage>
        <taxon>Bacteria</taxon>
        <taxon>Pseudomonadati</taxon>
        <taxon>Bacteroidota</taxon>
        <taxon>Flavobacteriia</taxon>
        <taxon>Flavobacteriales</taxon>
        <taxon>Weeksellaceae</taxon>
        <taxon>Chryseobacterium group</taxon>
        <taxon>Chryseobacterium</taxon>
    </lineage>
</organism>
<dbReference type="SUPFAM" id="SSF51206">
    <property type="entry name" value="cAMP-binding domain-like"/>
    <property type="match status" value="1"/>
</dbReference>
<feature type="domain" description="Cyclic nucleotide-binding" evidence="1">
    <location>
        <begin position="11"/>
        <end position="113"/>
    </location>
</feature>
<accession>A0ABT2ICT0</accession>
<proteinExistence type="predicted"/>
<dbReference type="PROSITE" id="PS50042">
    <property type="entry name" value="CNMP_BINDING_3"/>
    <property type="match status" value="1"/>
</dbReference>
<protein>
    <submittedName>
        <fullName evidence="2">Crp/Fnr family transcriptional regulator</fullName>
    </submittedName>
</protein>
<dbReference type="RefSeq" id="WP_259827202.1">
    <property type="nucleotide sequence ID" value="NZ_JANZQH010000001.1"/>
</dbReference>
<evidence type="ECO:0000259" key="1">
    <source>
        <dbReference type="PROSITE" id="PS50042"/>
    </source>
</evidence>
<dbReference type="InterPro" id="IPR018490">
    <property type="entry name" value="cNMP-bd_dom_sf"/>
</dbReference>
<dbReference type="Proteomes" id="UP001142057">
    <property type="component" value="Unassembled WGS sequence"/>
</dbReference>
<evidence type="ECO:0000313" key="3">
    <source>
        <dbReference type="Proteomes" id="UP001142057"/>
    </source>
</evidence>
<name>A0ABT2ICT0_9FLAO</name>
<dbReference type="EMBL" id="JANZQH010000001">
    <property type="protein sequence ID" value="MCT2406443.1"/>
    <property type="molecule type" value="Genomic_DNA"/>
</dbReference>
<gene>
    <name evidence="2" type="ORF">NZD88_02595</name>
</gene>